<keyword evidence="2" id="KW-1185">Reference proteome</keyword>
<evidence type="ECO:0000313" key="2">
    <source>
        <dbReference type="Proteomes" id="UP000218785"/>
    </source>
</evidence>
<sequence length="40" mass="4526">MFHPYEKLPLVCVPTGVNYLGIGAEAITLRSQKNYRYIAV</sequence>
<evidence type="ECO:0000313" key="1">
    <source>
        <dbReference type="EMBL" id="BAY98178.1"/>
    </source>
</evidence>
<accession>A0A1Z4MXK9</accession>
<dbReference type="AlphaFoldDB" id="A0A1Z4MXK9"/>
<dbReference type="KEGG" id="ttq:NIES37_21260"/>
<dbReference type="EMBL" id="AP018248">
    <property type="protein sequence ID" value="BAY98178.1"/>
    <property type="molecule type" value="Genomic_DNA"/>
</dbReference>
<proteinExistence type="predicted"/>
<gene>
    <name evidence="1" type="ORF">NIES37_21260</name>
</gene>
<name>A0A1Z4MXK9_9CYAN</name>
<organism evidence="1 2">
    <name type="scientific">Tolypothrix tenuis PCC 7101</name>
    <dbReference type="NCBI Taxonomy" id="231146"/>
    <lineage>
        <taxon>Bacteria</taxon>
        <taxon>Bacillati</taxon>
        <taxon>Cyanobacteriota</taxon>
        <taxon>Cyanophyceae</taxon>
        <taxon>Nostocales</taxon>
        <taxon>Tolypothrichaceae</taxon>
        <taxon>Tolypothrix</taxon>
    </lineage>
</organism>
<reference evidence="1 2" key="1">
    <citation type="submission" date="2017-06" db="EMBL/GenBank/DDBJ databases">
        <title>Genome sequencing of cyanobaciteial culture collection at National Institute for Environmental Studies (NIES).</title>
        <authorList>
            <person name="Hirose Y."/>
            <person name="Shimura Y."/>
            <person name="Fujisawa T."/>
            <person name="Nakamura Y."/>
            <person name="Kawachi M."/>
        </authorList>
    </citation>
    <scope>NUCLEOTIDE SEQUENCE [LARGE SCALE GENOMIC DNA]</scope>
    <source>
        <strain evidence="1 2">NIES-37</strain>
    </source>
</reference>
<dbReference type="Proteomes" id="UP000218785">
    <property type="component" value="Chromosome"/>
</dbReference>
<protein>
    <submittedName>
        <fullName evidence="1">Uncharacterized protein</fullName>
    </submittedName>
</protein>